<evidence type="ECO:0000313" key="7">
    <source>
        <dbReference type="EMBL" id="VTJ66678.1"/>
    </source>
</evidence>
<dbReference type="GO" id="GO:0019901">
    <property type="term" value="F:protein kinase binding"/>
    <property type="evidence" value="ECO:0007669"/>
    <property type="project" value="TreeGrafter"/>
</dbReference>
<feature type="region of interest" description="Disordered" evidence="4">
    <location>
        <begin position="492"/>
        <end position="531"/>
    </location>
</feature>
<keyword evidence="8" id="KW-1185">Reference proteome</keyword>
<evidence type="ECO:0008006" key="9">
    <source>
        <dbReference type="Google" id="ProtNLM"/>
    </source>
</evidence>
<proteinExistence type="inferred from homology"/>
<keyword evidence="2" id="KW-0689">Ribosomal protein</keyword>
<dbReference type="Gene3D" id="3.30.870.10">
    <property type="entry name" value="Endonuclease Chain A"/>
    <property type="match status" value="1"/>
</dbReference>
<feature type="region of interest" description="Disordered" evidence="4">
    <location>
        <begin position="79"/>
        <end position="107"/>
    </location>
</feature>
<evidence type="ECO:0000256" key="3">
    <source>
        <dbReference type="ARBA" id="ARBA00023274"/>
    </source>
</evidence>
<comment type="caution">
    <text evidence="7">The sequence shown here is derived from an EMBL/GenBank/DDBJ whole genome shotgun (WGS) entry which is preliminary data.</text>
</comment>
<dbReference type="SUPFAM" id="SSF56024">
    <property type="entry name" value="Phospholipase D/nuclease"/>
    <property type="match status" value="1"/>
</dbReference>
<feature type="domain" description="Scaffolding anchor of CK1" evidence="5">
    <location>
        <begin position="315"/>
        <end position="427"/>
    </location>
</feature>
<dbReference type="EMBL" id="CABDUW010000355">
    <property type="protein sequence ID" value="VTJ66678.1"/>
    <property type="molecule type" value="Genomic_DNA"/>
</dbReference>
<evidence type="ECO:0000259" key="5">
    <source>
        <dbReference type="Pfam" id="PF07894"/>
    </source>
</evidence>
<evidence type="ECO:0000256" key="1">
    <source>
        <dbReference type="ARBA" id="ARBA00006937"/>
    </source>
</evidence>
<sequence length="531" mass="57852">MAASQLAALEEVELGAGVRSLGEASPGFLYSEGQRLALEALLSKGAEAFQACVQQEGLRPFLSGDEVQGLAAAAEDWTVARQEPGGAAERTTTTEEDAGSLTYWPGQSEEPAPLLRLGWPEDTSWKGITRAQLYTQPPGEGHPPLKELVRQEIQAAHKVRTPGAWGRSSDLDTFTCHFQDWALAGLACLHPQDPIPRAQEAHRGPHPYDRDLMWAAAGAPGKAQVSPAAPESPFLGGSLRVTQEAEAGGCFLTCMHPGHSRGPRAQLPTVPSKGAQPLTQWTFGHRSATVQGLFMVSPDVSPYPERPPNPRLHPHVRIASPCAQLVAVVMDVLTDPDLLSDLVDAALRRWVPVYLLLDRQQLPAFLVLAQQLGVNPWATENLDVRIVRGCTFQSRCRRQVSGNVREKFVLLDGDRVISGSYRYGFSASCPRKGREVYRHFGKAPGTPHSHTNGGIFWGAGAYISHPRCGAQAGTLRSWCRLFLLAPCAAESPAQREASPDPVSSFHRPYVRSKGRKFERARGRRASRGYKN</sequence>
<dbReference type="InterPro" id="IPR012461">
    <property type="entry name" value="SACK1"/>
</dbReference>
<dbReference type="InterPro" id="IPR050944">
    <property type="entry name" value="FAM83"/>
</dbReference>
<dbReference type="Gene3D" id="3.100.10.10">
    <property type="match status" value="1"/>
</dbReference>
<dbReference type="GO" id="GO:0005840">
    <property type="term" value="C:ribosome"/>
    <property type="evidence" value="ECO:0007669"/>
    <property type="project" value="UniProtKB-KW"/>
</dbReference>
<gene>
    <name evidence="7" type="ORF">MONAX_5E015124</name>
</gene>
<reference evidence="7" key="1">
    <citation type="submission" date="2019-04" db="EMBL/GenBank/DDBJ databases">
        <authorList>
            <person name="Alioto T."/>
            <person name="Alioto T."/>
        </authorList>
    </citation>
    <scope>NUCLEOTIDE SEQUENCE [LARGE SCALE GENOMIC DNA]</scope>
</reference>
<dbReference type="InterPro" id="IPR021131">
    <property type="entry name" value="Ribosomal_uL15/eL18"/>
</dbReference>
<evidence type="ECO:0000256" key="2">
    <source>
        <dbReference type="ARBA" id="ARBA00022980"/>
    </source>
</evidence>
<dbReference type="GO" id="GO:0007165">
    <property type="term" value="P:signal transduction"/>
    <property type="evidence" value="ECO:0007669"/>
    <property type="project" value="TreeGrafter"/>
</dbReference>
<feature type="domain" description="Scaffolding anchor of CK1" evidence="5">
    <location>
        <begin position="22"/>
        <end position="159"/>
    </location>
</feature>
<feature type="domain" description="Large ribosomal subunit protein uL15/eL18" evidence="6">
    <location>
        <begin position="500"/>
        <end position="531"/>
    </location>
</feature>
<keyword evidence="3" id="KW-0687">Ribonucleoprotein</keyword>
<organism evidence="7 8">
    <name type="scientific">Marmota monax</name>
    <name type="common">Woodchuck</name>
    <dbReference type="NCBI Taxonomy" id="9995"/>
    <lineage>
        <taxon>Eukaryota</taxon>
        <taxon>Metazoa</taxon>
        <taxon>Chordata</taxon>
        <taxon>Craniata</taxon>
        <taxon>Vertebrata</taxon>
        <taxon>Euteleostomi</taxon>
        <taxon>Mammalia</taxon>
        <taxon>Eutheria</taxon>
        <taxon>Euarchontoglires</taxon>
        <taxon>Glires</taxon>
        <taxon>Rodentia</taxon>
        <taxon>Sciuromorpha</taxon>
        <taxon>Sciuridae</taxon>
        <taxon>Xerinae</taxon>
        <taxon>Marmotini</taxon>
        <taxon>Marmota</taxon>
    </lineage>
</organism>
<dbReference type="GO" id="GO:1990904">
    <property type="term" value="C:ribonucleoprotein complex"/>
    <property type="evidence" value="ECO:0007669"/>
    <property type="project" value="UniProtKB-KW"/>
</dbReference>
<evidence type="ECO:0000259" key="6">
    <source>
        <dbReference type="Pfam" id="PF17135"/>
    </source>
</evidence>
<dbReference type="Pfam" id="PF07894">
    <property type="entry name" value="SACK1"/>
    <property type="match status" value="2"/>
</dbReference>
<evidence type="ECO:0000313" key="8">
    <source>
        <dbReference type="Proteomes" id="UP000335636"/>
    </source>
</evidence>
<dbReference type="Proteomes" id="UP000335636">
    <property type="component" value="Unassembled WGS sequence"/>
</dbReference>
<dbReference type="PANTHER" id="PTHR16181:SF29">
    <property type="entry name" value="PROTEIN FAM83A-RELATED"/>
    <property type="match status" value="1"/>
</dbReference>
<dbReference type="Pfam" id="PF17135">
    <property type="entry name" value="Ribosomal_L18"/>
    <property type="match status" value="1"/>
</dbReference>
<protein>
    <recommendedName>
        <fullName evidence="9">FAM83 N-terminal domain-containing protein</fullName>
    </recommendedName>
</protein>
<evidence type="ECO:0000256" key="4">
    <source>
        <dbReference type="SAM" id="MobiDB-lite"/>
    </source>
</evidence>
<accession>A0A5E4BAN5</accession>
<feature type="compositionally biased region" description="Basic residues" evidence="4">
    <location>
        <begin position="521"/>
        <end position="531"/>
    </location>
</feature>
<comment type="similarity">
    <text evidence="1">Belongs to the FAM83 family.</text>
</comment>
<name>A0A5E4BAN5_MARMO</name>
<dbReference type="PANTHER" id="PTHR16181">
    <property type="entry name" value="PROTEIN FAM83A-RELATED"/>
    <property type="match status" value="1"/>
</dbReference>
<dbReference type="AlphaFoldDB" id="A0A5E4BAN5"/>